<dbReference type="EMBL" id="SDJR01000003">
    <property type="protein sequence ID" value="RXR26933.1"/>
    <property type="molecule type" value="Genomic_DNA"/>
</dbReference>
<dbReference type="InterPro" id="IPR015943">
    <property type="entry name" value="WD40/YVTN_repeat-like_dom_sf"/>
</dbReference>
<sequence length="502" mass="52436">MPRRRQPAAPRTVPFEVVEDLDDDLGDGTPGAGDAPSGRGTIRWKPWAAAAGVLALVAGGLAVGGQIEERRTRERLLMSEGGVLPFTGPPQEIWSRDLADQVWTPWGGLLLVRDITDTEEAVTAVDVLTGQDVWEATVGPAATCGRSTYRQTFALDEGPLLCLSGTPEVITITALTPDGQVTGRRDLGAFDEASGYAVGPGSTVVTVRRDGPVGPPVGPREVWNEDGSPTFVDMPGGRGVVVTLEDAVTGDPLWENQVPFVAPDEAWECQGRGDGTEPVLALDTVNVWATGHVVHVAGCGVSASFDTSGARLDDPATPDDQVEPLTATTVHRFDQATTHTTVLDRTGAPSWDVSGQILSPAATDGTGESTVFVDTLSGLAAFTPEGTELWDVSTYASTLFVHTSTVIVVDDGANGLTALDPSTGRRLWTVPGEDSIYPSGAATDGSQAIVLAYGADGAPRTTAYDLATGDVLWTVEDAPGQGLISYHGALLRLSEDSVSRVG</sequence>
<evidence type="ECO:0000256" key="1">
    <source>
        <dbReference type="SAM" id="MobiDB-lite"/>
    </source>
</evidence>
<protein>
    <recommendedName>
        <fullName evidence="2">Pyrrolo-quinoline quinone repeat domain-containing protein</fullName>
    </recommendedName>
</protein>
<evidence type="ECO:0000313" key="3">
    <source>
        <dbReference type="EMBL" id="RXR26933.1"/>
    </source>
</evidence>
<gene>
    <name evidence="3" type="ORF">EQW73_05580</name>
    <name evidence="4" type="ORF">EQW78_02845</name>
</gene>
<feature type="domain" description="Pyrrolo-quinoline quinone repeat" evidence="2">
    <location>
        <begin position="343"/>
        <end position="474"/>
    </location>
</feature>
<name>A0A4Q1L0S7_9CELL</name>
<evidence type="ECO:0000313" key="5">
    <source>
        <dbReference type="Proteomes" id="UP000289805"/>
    </source>
</evidence>
<dbReference type="InterPro" id="IPR002372">
    <property type="entry name" value="PQQ_rpt_dom"/>
</dbReference>
<dbReference type="AlphaFoldDB" id="A0A4Q1L0S7"/>
<dbReference type="InterPro" id="IPR011047">
    <property type="entry name" value="Quinoprotein_ADH-like_sf"/>
</dbReference>
<organism evidence="4 5">
    <name type="scientific">Oerskovia turbata</name>
    <dbReference type="NCBI Taxonomy" id="1713"/>
    <lineage>
        <taxon>Bacteria</taxon>
        <taxon>Bacillati</taxon>
        <taxon>Actinomycetota</taxon>
        <taxon>Actinomycetes</taxon>
        <taxon>Micrococcales</taxon>
        <taxon>Cellulomonadaceae</taxon>
        <taxon>Oerskovia</taxon>
    </lineage>
</organism>
<dbReference type="PANTHER" id="PTHR34512">
    <property type="entry name" value="CELL SURFACE PROTEIN"/>
    <property type="match status" value="1"/>
</dbReference>
<evidence type="ECO:0000313" key="4">
    <source>
        <dbReference type="EMBL" id="RXR36225.1"/>
    </source>
</evidence>
<feature type="compositionally biased region" description="Acidic residues" evidence="1">
    <location>
        <begin position="17"/>
        <end position="26"/>
    </location>
</feature>
<dbReference type="Proteomes" id="UP000289805">
    <property type="component" value="Unassembled WGS sequence"/>
</dbReference>
<evidence type="ECO:0000259" key="2">
    <source>
        <dbReference type="Pfam" id="PF13360"/>
    </source>
</evidence>
<dbReference type="PANTHER" id="PTHR34512:SF30">
    <property type="entry name" value="OUTER MEMBRANE PROTEIN ASSEMBLY FACTOR BAMB"/>
    <property type="match status" value="1"/>
</dbReference>
<dbReference type="EMBL" id="SDJQ01000004">
    <property type="protein sequence ID" value="RXR36225.1"/>
    <property type="molecule type" value="Genomic_DNA"/>
</dbReference>
<dbReference type="Gene3D" id="2.130.10.10">
    <property type="entry name" value="YVTN repeat-like/Quinoprotein amine dehydrogenase"/>
    <property type="match status" value="1"/>
</dbReference>
<proteinExistence type="predicted"/>
<keyword evidence="6" id="KW-1185">Reference proteome</keyword>
<accession>A0A4Q1L0S7</accession>
<dbReference type="Pfam" id="PF13360">
    <property type="entry name" value="PQQ_2"/>
    <property type="match status" value="1"/>
</dbReference>
<feature type="region of interest" description="Disordered" evidence="1">
    <location>
        <begin position="1"/>
        <end position="40"/>
    </location>
</feature>
<dbReference type="Proteomes" id="UP000290517">
    <property type="component" value="Unassembled WGS sequence"/>
</dbReference>
<comment type="caution">
    <text evidence="4">The sequence shown here is derived from an EMBL/GenBank/DDBJ whole genome shotgun (WGS) entry which is preliminary data.</text>
</comment>
<dbReference type="STRING" id="1713.GCA_000718325_00221"/>
<dbReference type="OrthoDB" id="4827675at2"/>
<reference evidence="5 6" key="1">
    <citation type="submission" date="2019-01" db="EMBL/GenBank/DDBJ databases">
        <title>Oerskovia turbata Genome sequencing and assembly.</title>
        <authorList>
            <person name="Dou T."/>
        </authorList>
    </citation>
    <scope>NUCLEOTIDE SEQUENCE [LARGE SCALE GENOMIC DNA]</scope>
    <source>
        <strain evidence="4 5">JCM12123</strain>
        <strain evidence="3 6">JCM3160</strain>
    </source>
</reference>
<evidence type="ECO:0000313" key="6">
    <source>
        <dbReference type="Proteomes" id="UP000290517"/>
    </source>
</evidence>
<dbReference type="SUPFAM" id="SSF50998">
    <property type="entry name" value="Quinoprotein alcohol dehydrogenase-like"/>
    <property type="match status" value="2"/>
</dbReference>
<dbReference type="RefSeq" id="WP_030144126.1">
    <property type="nucleotide sequence ID" value="NZ_JOFV01000001.1"/>
</dbReference>